<dbReference type="GO" id="GO:0005829">
    <property type="term" value="C:cytosol"/>
    <property type="evidence" value="ECO:0007669"/>
    <property type="project" value="TreeGrafter"/>
</dbReference>
<dbReference type="OrthoDB" id="9789727at2"/>
<dbReference type="Gene3D" id="3.40.800.10">
    <property type="entry name" value="Ureohydrolase domain"/>
    <property type="match status" value="1"/>
</dbReference>
<evidence type="ECO:0000256" key="1">
    <source>
        <dbReference type="ARBA" id="ARBA00001936"/>
    </source>
</evidence>
<protein>
    <recommendedName>
        <fullName evidence="4">Arginase</fullName>
        <ecNumber evidence="3">3.5.3.1</ecNumber>
    </recommendedName>
</protein>
<evidence type="ECO:0000256" key="8">
    <source>
        <dbReference type="ARBA" id="ARBA00023211"/>
    </source>
</evidence>
<dbReference type="GO" id="GO:0030145">
    <property type="term" value="F:manganese ion binding"/>
    <property type="evidence" value="ECO:0007669"/>
    <property type="project" value="TreeGrafter"/>
</dbReference>
<dbReference type="PROSITE" id="PS01053">
    <property type="entry name" value="ARGINASE_1"/>
    <property type="match status" value="1"/>
</dbReference>
<dbReference type="GO" id="GO:0006525">
    <property type="term" value="P:arginine metabolic process"/>
    <property type="evidence" value="ECO:0007669"/>
    <property type="project" value="UniProtKB-KW"/>
</dbReference>
<evidence type="ECO:0000256" key="7">
    <source>
        <dbReference type="ARBA" id="ARBA00022801"/>
    </source>
</evidence>
<proteinExistence type="inferred from homology"/>
<comment type="cofactor">
    <cofactor evidence="1">
        <name>Mn(2+)</name>
        <dbReference type="ChEBI" id="CHEBI:29035"/>
    </cofactor>
</comment>
<evidence type="ECO:0000313" key="12">
    <source>
        <dbReference type="EMBL" id="GBG13094.1"/>
    </source>
</evidence>
<name>A0A2R5F8Z1_9PROT</name>
<organism evidence="12 13">
    <name type="scientific">Novimethylophilus kurashikiensis</name>
    <dbReference type="NCBI Taxonomy" id="1825523"/>
    <lineage>
        <taxon>Bacteria</taxon>
        <taxon>Pseudomonadati</taxon>
        <taxon>Pseudomonadota</taxon>
        <taxon>Betaproteobacteria</taxon>
        <taxon>Nitrosomonadales</taxon>
        <taxon>Methylophilaceae</taxon>
        <taxon>Novimethylophilus</taxon>
    </lineage>
</organism>
<comment type="catalytic activity">
    <reaction evidence="9">
        <text>L-arginine + H2O = urea + L-ornithine</text>
        <dbReference type="Rhea" id="RHEA:20569"/>
        <dbReference type="ChEBI" id="CHEBI:15377"/>
        <dbReference type="ChEBI" id="CHEBI:16199"/>
        <dbReference type="ChEBI" id="CHEBI:32682"/>
        <dbReference type="ChEBI" id="CHEBI:46911"/>
        <dbReference type="EC" id="3.5.3.1"/>
    </reaction>
</comment>
<reference evidence="12 13" key="1">
    <citation type="journal article" date="2018" name="Environ. Microbiol.">
        <title>Isolation and genomic characterization of Novimethylophilus kurashikiensis gen. nov. sp. nov., a new lanthanide-dependent methylotrophic species of Methylophilaceae.</title>
        <authorList>
            <person name="Lv H."/>
            <person name="Sahin N."/>
            <person name="Tani A."/>
        </authorList>
    </citation>
    <scope>NUCLEOTIDE SEQUENCE [LARGE SCALE GENOMIC DNA]</scope>
    <source>
        <strain evidence="12 13">La2-4</strain>
    </source>
</reference>
<dbReference type="PROSITE" id="PS51409">
    <property type="entry name" value="ARGINASE_2"/>
    <property type="match status" value="1"/>
</dbReference>
<dbReference type="EMBL" id="BDOQ01000002">
    <property type="protein sequence ID" value="GBG13094.1"/>
    <property type="molecule type" value="Genomic_DNA"/>
</dbReference>
<comment type="pathway">
    <text evidence="2">Nitrogen metabolism; urea cycle; L-ornithine and urea from L-arginine: step 1/1.</text>
</comment>
<dbReference type="RefSeq" id="WP_109014300.1">
    <property type="nucleotide sequence ID" value="NZ_BDOQ01000002.1"/>
</dbReference>
<evidence type="ECO:0000313" key="13">
    <source>
        <dbReference type="Proteomes" id="UP000245081"/>
    </source>
</evidence>
<keyword evidence="7 11" id="KW-0378">Hydrolase</keyword>
<dbReference type="GO" id="GO:0000050">
    <property type="term" value="P:urea cycle"/>
    <property type="evidence" value="ECO:0007669"/>
    <property type="project" value="UniProtKB-UniPathway"/>
</dbReference>
<dbReference type="PRINTS" id="PR00116">
    <property type="entry name" value="ARGINASE"/>
</dbReference>
<evidence type="ECO:0000256" key="3">
    <source>
        <dbReference type="ARBA" id="ARBA00012168"/>
    </source>
</evidence>
<dbReference type="InterPro" id="IPR020855">
    <property type="entry name" value="Ureohydrolase_Mn_BS"/>
</dbReference>
<keyword evidence="6" id="KW-0479">Metal-binding</keyword>
<keyword evidence="5" id="KW-0056">Arginine metabolism</keyword>
<evidence type="ECO:0000256" key="6">
    <source>
        <dbReference type="ARBA" id="ARBA00022723"/>
    </source>
</evidence>
<dbReference type="InterPro" id="IPR023696">
    <property type="entry name" value="Ureohydrolase_dom_sf"/>
</dbReference>
<dbReference type="UniPathway" id="UPA00158">
    <property type="reaction ID" value="UER00270"/>
</dbReference>
<evidence type="ECO:0000256" key="11">
    <source>
        <dbReference type="RuleBase" id="RU003684"/>
    </source>
</evidence>
<dbReference type="InterPro" id="IPR014033">
    <property type="entry name" value="Arginase"/>
</dbReference>
<keyword evidence="8" id="KW-0464">Manganese</keyword>
<evidence type="ECO:0000256" key="9">
    <source>
        <dbReference type="ARBA" id="ARBA00047391"/>
    </source>
</evidence>
<sequence>MSKNTRPTSIIGVENGFGAGNPACKDGPRVLKALGMLGGIGDAEHVLRWDEEISLGDHPQDKIRAVARIAAELAELTYRHLMEGDRPLVLGGDHSCAIGTWSGVKRYLGHSARLGLIWIDAHMDSHTFATSPTHNIHGMPLACLLGEGEPCFTRIAVPEHKLRPEDVCLIGVRSYESEEAAFLRQQGVRVYLMEEVQQRGMQAVFDEARKHVCAATQGYGISLDIDAIDPLSAPGVGTPVSGGLRLNEVVAALSEVHDDEKLLALEIVEYNPWLDRHFITAHSIRQLCRAIVTA</sequence>
<dbReference type="Pfam" id="PF00491">
    <property type="entry name" value="Arginase"/>
    <property type="match status" value="1"/>
</dbReference>
<dbReference type="CDD" id="cd09989">
    <property type="entry name" value="Arginase"/>
    <property type="match status" value="1"/>
</dbReference>
<comment type="caution">
    <text evidence="12">The sequence shown here is derived from an EMBL/GenBank/DDBJ whole genome shotgun (WGS) entry which is preliminary data.</text>
</comment>
<dbReference type="PANTHER" id="PTHR43782:SF3">
    <property type="entry name" value="ARGINASE"/>
    <property type="match status" value="1"/>
</dbReference>
<dbReference type="PANTHER" id="PTHR43782">
    <property type="entry name" value="ARGINASE"/>
    <property type="match status" value="1"/>
</dbReference>
<dbReference type="EC" id="3.5.3.1" evidence="3"/>
<gene>
    <name evidence="12" type="primary">arg</name>
    <name evidence="12" type="ORF">NMK_0632</name>
</gene>
<evidence type="ECO:0000256" key="10">
    <source>
        <dbReference type="PROSITE-ProRule" id="PRU00742"/>
    </source>
</evidence>
<comment type="similarity">
    <text evidence="10 11">Belongs to the arginase family.</text>
</comment>
<dbReference type="InterPro" id="IPR006035">
    <property type="entry name" value="Ureohydrolase"/>
</dbReference>
<dbReference type="AlphaFoldDB" id="A0A2R5F8Z1"/>
<evidence type="ECO:0000256" key="2">
    <source>
        <dbReference type="ARBA" id="ARBA00005098"/>
    </source>
</evidence>
<dbReference type="GO" id="GO:0004053">
    <property type="term" value="F:arginase activity"/>
    <property type="evidence" value="ECO:0007669"/>
    <property type="project" value="UniProtKB-EC"/>
</dbReference>
<keyword evidence="13" id="KW-1185">Reference proteome</keyword>
<evidence type="ECO:0000256" key="4">
    <source>
        <dbReference type="ARBA" id="ARBA00018123"/>
    </source>
</evidence>
<dbReference type="FunFam" id="3.40.800.10:FF:000012">
    <property type="entry name" value="Arginase"/>
    <property type="match status" value="1"/>
</dbReference>
<accession>A0A2R5F8Z1</accession>
<dbReference type="SUPFAM" id="SSF52768">
    <property type="entry name" value="Arginase/deacetylase"/>
    <property type="match status" value="1"/>
</dbReference>
<evidence type="ECO:0000256" key="5">
    <source>
        <dbReference type="ARBA" id="ARBA00022503"/>
    </source>
</evidence>
<dbReference type="Proteomes" id="UP000245081">
    <property type="component" value="Unassembled WGS sequence"/>
</dbReference>